<evidence type="ECO:0000313" key="6">
    <source>
        <dbReference type="Proteomes" id="UP000184603"/>
    </source>
</evidence>
<dbReference type="RefSeq" id="WP_073614156.1">
    <property type="nucleotide sequence ID" value="NZ_FRFE01000013.1"/>
</dbReference>
<protein>
    <submittedName>
        <fullName evidence="5">Phosphatidylserine decarboxylase</fullName>
    </submittedName>
</protein>
<keyword evidence="1" id="KW-0210">Decarboxylase</keyword>
<dbReference type="Pfam" id="PF02666">
    <property type="entry name" value="PS_Dcarbxylase"/>
    <property type="match status" value="1"/>
</dbReference>
<evidence type="ECO:0000313" key="5">
    <source>
        <dbReference type="EMBL" id="SHO49400.1"/>
    </source>
</evidence>
<keyword evidence="4" id="KW-0670">Pyruvate</keyword>
<keyword evidence="2" id="KW-0865">Zymogen</keyword>
<gene>
    <name evidence="5" type="ORF">SAMN02745220_02839</name>
</gene>
<dbReference type="PANTHER" id="PTHR10067">
    <property type="entry name" value="PHOSPHATIDYLSERINE DECARBOXYLASE"/>
    <property type="match status" value="1"/>
</dbReference>
<dbReference type="AlphaFoldDB" id="A0A1M7Y9V6"/>
<dbReference type="OrthoDB" id="9802030at2"/>
<keyword evidence="3" id="KW-0456">Lyase</keyword>
<sequence length="339" mass="38721">MIPTPYAHQYIDRTSRQIITEKLIGDRSVSFLYSTVRENVPSLFRALTSSRMSSLLSFYHYDFLDGRKPRNKQFFSRLGIEWRECVQPPSYYDTPRKVFERQICYWDFRPMTKDQAALVSPADSRVLVGSFSEVSSLFIKEKLFTPEELFGSGSRYHHHFAEGDFAVFRLTPDKYHYNHLPVSGRVADIYEVDGDYHSCNPSALIALASLYAKNKRVVTIIDTDVEGGSGVGLVAMIEVVALMIGDIVQAYSSNRYDDPMPIKPGMFVKKGSPKSLYRPGSSTDIVIFEPDRMAFSRDLIHNSHRSDVKSRFTNNFGRPLVETDIKVRSTIGHRIQNDK</sequence>
<reference evidence="5 6" key="1">
    <citation type="submission" date="2016-12" db="EMBL/GenBank/DDBJ databases">
        <authorList>
            <person name="Song W.-J."/>
            <person name="Kurnit D.M."/>
        </authorList>
    </citation>
    <scope>NUCLEOTIDE SEQUENCE [LARGE SCALE GENOMIC DNA]</scope>
    <source>
        <strain evidence="5 6">DSM 18488</strain>
    </source>
</reference>
<evidence type="ECO:0000256" key="1">
    <source>
        <dbReference type="ARBA" id="ARBA00022793"/>
    </source>
</evidence>
<dbReference type="GO" id="GO:0004609">
    <property type="term" value="F:phosphatidylserine decarboxylase activity"/>
    <property type="evidence" value="ECO:0007669"/>
    <property type="project" value="InterPro"/>
</dbReference>
<dbReference type="Proteomes" id="UP000184603">
    <property type="component" value="Unassembled WGS sequence"/>
</dbReference>
<evidence type="ECO:0000256" key="3">
    <source>
        <dbReference type="ARBA" id="ARBA00023239"/>
    </source>
</evidence>
<accession>A0A1M7Y9V6</accession>
<proteinExistence type="predicted"/>
<dbReference type="InterPro" id="IPR003817">
    <property type="entry name" value="PS_Dcarbxylase"/>
</dbReference>
<dbReference type="EMBL" id="FRFE01000013">
    <property type="protein sequence ID" value="SHO49400.1"/>
    <property type="molecule type" value="Genomic_DNA"/>
</dbReference>
<keyword evidence="6" id="KW-1185">Reference proteome</keyword>
<name>A0A1M7Y9V6_9BACT</name>
<dbReference type="STRING" id="1121416.SAMN02745220_02839"/>
<evidence type="ECO:0000256" key="4">
    <source>
        <dbReference type="ARBA" id="ARBA00023317"/>
    </source>
</evidence>
<dbReference type="GO" id="GO:0008654">
    <property type="term" value="P:phospholipid biosynthetic process"/>
    <property type="evidence" value="ECO:0007669"/>
    <property type="project" value="InterPro"/>
</dbReference>
<organism evidence="5 6">
    <name type="scientific">Desulfopila aestuarii DSM 18488</name>
    <dbReference type="NCBI Taxonomy" id="1121416"/>
    <lineage>
        <taxon>Bacteria</taxon>
        <taxon>Pseudomonadati</taxon>
        <taxon>Thermodesulfobacteriota</taxon>
        <taxon>Desulfobulbia</taxon>
        <taxon>Desulfobulbales</taxon>
        <taxon>Desulfocapsaceae</taxon>
        <taxon>Desulfopila</taxon>
    </lineage>
</organism>
<evidence type="ECO:0000256" key="2">
    <source>
        <dbReference type="ARBA" id="ARBA00023145"/>
    </source>
</evidence>
<dbReference type="PANTHER" id="PTHR10067:SF17">
    <property type="entry name" value="PHOSPHATIDYLSERINE DECARBOXYLASE PROENZYME 2"/>
    <property type="match status" value="1"/>
</dbReference>